<sequence length="35" mass="3990">YLKDVLTKLPTWPNSRLGELLPHNWANTNTPALNT</sequence>
<reference evidence="3" key="1">
    <citation type="submission" date="2021-02" db="EMBL/GenBank/DDBJ databases">
        <title>Thiocyanate and organic carbon inputs drive convergent selection for specific autotrophic Afipia and Thiobacillus strains within complex microbiomes.</title>
        <authorList>
            <person name="Huddy R.J."/>
            <person name="Sachdeva R."/>
            <person name="Kadzinga F."/>
            <person name="Kantor R.S."/>
            <person name="Harrison S.T.L."/>
            <person name="Banfield J.F."/>
        </authorList>
    </citation>
    <scope>NUCLEOTIDE SEQUENCE</scope>
    <source>
        <strain evidence="3">SCN18_13_7_16_R3_B_64_19</strain>
    </source>
</reference>
<dbReference type="EMBL" id="JAFKMR010000027">
    <property type="protein sequence ID" value="MBN8745246.1"/>
    <property type="molecule type" value="Genomic_DNA"/>
</dbReference>
<dbReference type="InterPro" id="IPR039552">
    <property type="entry name" value="IS66_C"/>
</dbReference>
<evidence type="ECO:0000313" key="3">
    <source>
        <dbReference type="EMBL" id="MBN8745860.1"/>
    </source>
</evidence>
<evidence type="ECO:0000259" key="1">
    <source>
        <dbReference type="Pfam" id="PF13817"/>
    </source>
</evidence>
<organism evidence="3 4">
    <name type="scientific">Thiomonas arsenitoxydans (strain DSM 22701 / CIP 110005 / 3As)</name>
    <dbReference type="NCBI Taxonomy" id="426114"/>
    <lineage>
        <taxon>Bacteria</taxon>
        <taxon>Pseudomonadati</taxon>
        <taxon>Pseudomonadota</taxon>
        <taxon>Betaproteobacteria</taxon>
        <taxon>Burkholderiales</taxon>
        <taxon>Thiomonas</taxon>
    </lineage>
</organism>
<feature type="non-terminal residue" evidence="3">
    <location>
        <position position="1"/>
    </location>
</feature>
<dbReference type="Pfam" id="PF13817">
    <property type="entry name" value="DDE_Tnp_IS66_C"/>
    <property type="match status" value="1"/>
</dbReference>
<evidence type="ECO:0000313" key="4">
    <source>
        <dbReference type="Proteomes" id="UP000664800"/>
    </source>
</evidence>
<dbReference type="AlphaFoldDB" id="A0A8I1MY18"/>
<name>A0A8I1MY18_THIA3</name>
<dbReference type="RefSeq" id="WP_276731938.1">
    <property type="nucleotide sequence ID" value="NZ_JAFKMR010000027.1"/>
</dbReference>
<accession>A0A8I1MY18</accession>
<gene>
    <name evidence="2" type="ORF">J0I24_13220</name>
    <name evidence="3" type="ORF">J0I24_16455</name>
</gene>
<proteinExistence type="predicted"/>
<dbReference type="EMBL" id="JAFKMR010000050">
    <property type="protein sequence ID" value="MBN8745860.1"/>
    <property type="molecule type" value="Genomic_DNA"/>
</dbReference>
<dbReference type="Proteomes" id="UP000664800">
    <property type="component" value="Unassembled WGS sequence"/>
</dbReference>
<comment type="caution">
    <text evidence="3">The sequence shown here is derived from an EMBL/GenBank/DDBJ whole genome shotgun (WGS) entry which is preliminary data.</text>
</comment>
<protein>
    <submittedName>
        <fullName evidence="3">Transposase domain-containing protein</fullName>
    </submittedName>
</protein>
<feature type="domain" description="Transposase IS66 C-terminal" evidence="1">
    <location>
        <begin position="1"/>
        <end position="23"/>
    </location>
</feature>
<evidence type="ECO:0000313" key="2">
    <source>
        <dbReference type="EMBL" id="MBN8745246.1"/>
    </source>
</evidence>